<dbReference type="InterPro" id="IPR008271">
    <property type="entry name" value="Ser/Thr_kinase_AS"/>
</dbReference>
<evidence type="ECO:0000256" key="7">
    <source>
        <dbReference type="ARBA" id="ARBA00022741"/>
    </source>
</evidence>
<evidence type="ECO:0000256" key="9">
    <source>
        <dbReference type="ARBA" id="ARBA00022840"/>
    </source>
</evidence>
<reference evidence="16" key="1">
    <citation type="submission" date="2023-10" db="EMBL/GenBank/DDBJ databases">
        <title>Chromosome-level genome of the transformable northern wattle, Acacia crassicarpa.</title>
        <authorList>
            <person name="Massaro I."/>
            <person name="Sinha N.R."/>
            <person name="Poethig S."/>
            <person name="Leichty A.R."/>
        </authorList>
    </citation>
    <scope>NUCLEOTIDE SEQUENCE</scope>
    <source>
        <strain evidence="16">Acra3RX</strain>
        <tissue evidence="16">Leaf</tissue>
    </source>
</reference>
<dbReference type="InterPro" id="IPR011009">
    <property type="entry name" value="Kinase-like_dom_sf"/>
</dbReference>
<dbReference type="GO" id="GO:0006970">
    <property type="term" value="P:response to osmotic stress"/>
    <property type="evidence" value="ECO:0007669"/>
    <property type="project" value="UniProtKB-ARBA"/>
</dbReference>
<name>A0AAE1TK46_9FABA</name>
<gene>
    <name evidence="16" type="ORF">QN277_002859</name>
</gene>
<dbReference type="InterPro" id="IPR017441">
    <property type="entry name" value="Protein_kinase_ATP_BS"/>
</dbReference>
<dbReference type="PROSITE" id="PS00108">
    <property type="entry name" value="PROTEIN_KINASE_ST"/>
    <property type="match status" value="1"/>
</dbReference>
<dbReference type="Gene3D" id="1.10.510.10">
    <property type="entry name" value="Transferase(Phosphotransferase) domain 1"/>
    <property type="match status" value="1"/>
</dbReference>
<feature type="domain" description="Protein kinase" evidence="15">
    <location>
        <begin position="3"/>
        <end position="253"/>
    </location>
</feature>
<dbReference type="GO" id="GO:0005634">
    <property type="term" value="C:nucleus"/>
    <property type="evidence" value="ECO:0007669"/>
    <property type="project" value="UniProtKB-SubCell"/>
</dbReference>
<evidence type="ECO:0000313" key="17">
    <source>
        <dbReference type="Proteomes" id="UP001293593"/>
    </source>
</evidence>
<evidence type="ECO:0000256" key="11">
    <source>
        <dbReference type="ARBA" id="ARBA00047559"/>
    </source>
</evidence>
<dbReference type="Pfam" id="PF00069">
    <property type="entry name" value="Pkinase"/>
    <property type="match status" value="1"/>
</dbReference>
<keyword evidence="8" id="KW-0418">Kinase</keyword>
<keyword evidence="17" id="KW-1185">Reference proteome</keyword>
<dbReference type="GO" id="GO:0004709">
    <property type="term" value="F:MAP kinase kinase kinase activity"/>
    <property type="evidence" value="ECO:0007669"/>
    <property type="project" value="UniProtKB-EC"/>
</dbReference>
<dbReference type="PANTHER" id="PTHR48011:SF4">
    <property type="entry name" value="MITOGEN-ACTIVATED PROTEIN KINASE KINASE KINASE 19"/>
    <property type="match status" value="1"/>
</dbReference>
<proteinExistence type="inferred from homology"/>
<evidence type="ECO:0000256" key="12">
    <source>
        <dbReference type="ARBA" id="ARBA00048329"/>
    </source>
</evidence>
<comment type="subcellular location">
    <subcellularLocation>
        <location evidence="1">Nucleus</location>
    </subcellularLocation>
</comment>
<evidence type="ECO:0000259" key="15">
    <source>
        <dbReference type="PROSITE" id="PS50011"/>
    </source>
</evidence>
<keyword evidence="10" id="KW-0539">Nucleus</keyword>
<dbReference type="InterPro" id="IPR000719">
    <property type="entry name" value="Prot_kinase_dom"/>
</dbReference>
<feature type="binding site" evidence="13">
    <location>
        <position position="33"/>
    </location>
    <ligand>
        <name>ATP</name>
        <dbReference type="ChEBI" id="CHEBI:30616"/>
    </ligand>
</feature>
<evidence type="ECO:0000256" key="5">
    <source>
        <dbReference type="ARBA" id="ARBA00022679"/>
    </source>
</evidence>
<comment type="catalytic activity">
    <reaction evidence="11">
        <text>L-threonyl-[protein] + ATP = O-phospho-L-threonyl-[protein] + ADP + H(+)</text>
        <dbReference type="Rhea" id="RHEA:46608"/>
        <dbReference type="Rhea" id="RHEA-COMP:11060"/>
        <dbReference type="Rhea" id="RHEA-COMP:11605"/>
        <dbReference type="ChEBI" id="CHEBI:15378"/>
        <dbReference type="ChEBI" id="CHEBI:30013"/>
        <dbReference type="ChEBI" id="CHEBI:30616"/>
        <dbReference type="ChEBI" id="CHEBI:61977"/>
        <dbReference type="ChEBI" id="CHEBI:456216"/>
        <dbReference type="EC" id="2.7.11.25"/>
    </reaction>
</comment>
<dbReference type="EC" id="2.7.11.25" evidence="2"/>
<evidence type="ECO:0000256" key="14">
    <source>
        <dbReference type="RuleBase" id="RU000304"/>
    </source>
</evidence>
<keyword evidence="7 13" id="KW-0547">Nucleotide-binding</keyword>
<dbReference type="PROSITE" id="PS00107">
    <property type="entry name" value="PROTEIN_KINASE_ATP"/>
    <property type="match status" value="1"/>
</dbReference>
<evidence type="ECO:0000256" key="2">
    <source>
        <dbReference type="ARBA" id="ARBA00012406"/>
    </source>
</evidence>
<evidence type="ECO:0000256" key="6">
    <source>
        <dbReference type="ARBA" id="ARBA00022682"/>
    </source>
</evidence>
<evidence type="ECO:0000313" key="16">
    <source>
        <dbReference type="EMBL" id="KAK4286280.1"/>
    </source>
</evidence>
<keyword evidence="9 13" id="KW-0067">ATP-binding</keyword>
<dbReference type="PROSITE" id="PS50011">
    <property type="entry name" value="PROTEIN_KINASE_DOM"/>
    <property type="match status" value="1"/>
</dbReference>
<keyword evidence="4" id="KW-0597">Phosphoprotein</keyword>
<evidence type="ECO:0000256" key="10">
    <source>
        <dbReference type="ARBA" id="ARBA00023242"/>
    </source>
</evidence>
<keyword evidence="3 14" id="KW-0723">Serine/threonine-protein kinase</keyword>
<accession>A0AAE1TK46</accession>
<sequence>MNWSRGSVLGHGSSATVSLAASPQCGEAFFAVKSSELSCSGLLQREQRILSSLSSPYIVSYKGCDITREDNKVLYNLFMEYMPLGTLSQATRRQGGRLDEPLIAYYIRQVLQGLEYLHSNGLVHCDIKGANILIGEHGAKIADFGCAKRETAAAPISGTPLFMAPEVARGEEQGYPCDIWALGCTVIEVSSGLSPWPNAGDPVSILYRIAYSGEEPEIPGFLSEEAKDFLGKCLRRNPEERWTASQLLKHPFLGELNSDSKQIHESNSSSPTSILEQGFWSSMEESESVSNLGLNRTSFENSPAVRIRQLAVSSGEPNWIEDENWITTIGNEGSVIEASMSNNLEESEKSNVSSRISDCFWDDYQGRDVSIVTSSIIFERGIDKLPLHPVSILL</sequence>
<dbReference type="GO" id="GO:0005524">
    <property type="term" value="F:ATP binding"/>
    <property type="evidence" value="ECO:0007669"/>
    <property type="project" value="UniProtKB-UniRule"/>
</dbReference>
<dbReference type="GO" id="GO:0019901">
    <property type="term" value="F:protein kinase binding"/>
    <property type="evidence" value="ECO:0007669"/>
    <property type="project" value="UniProtKB-ARBA"/>
</dbReference>
<dbReference type="PANTHER" id="PTHR48011">
    <property type="entry name" value="CCR4-NOT TRANSCRIPTIONAL COMPLEX SUBUNIT CAF120-RELATED"/>
    <property type="match status" value="1"/>
</dbReference>
<dbReference type="CDD" id="cd06606">
    <property type="entry name" value="STKc_MAPKKK"/>
    <property type="match status" value="1"/>
</dbReference>
<dbReference type="InterPro" id="IPR052751">
    <property type="entry name" value="Plant_MAPKKK"/>
</dbReference>
<dbReference type="AlphaFoldDB" id="A0AAE1TK46"/>
<dbReference type="FunFam" id="1.10.510.10:FF:000852">
    <property type="entry name" value="Mitogen-activated protein kinase kinase kinase 17"/>
    <property type="match status" value="1"/>
</dbReference>
<comment type="caution">
    <text evidence="16">The sequence shown here is derived from an EMBL/GenBank/DDBJ whole genome shotgun (WGS) entry which is preliminary data.</text>
</comment>
<evidence type="ECO:0000256" key="3">
    <source>
        <dbReference type="ARBA" id="ARBA00022527"/>
    </source>
</evidence>
<comment type="catalytic activity">
    <reaction evidence="12">
        <text>L-seryl-[protein] + ATP = O-phospho-L-seryl-[protein] + ADP + H(+)</text>
        <dbReference type="Rhea" id="RHEA:17989"/>
        <dbReference type="Rhea" id="RHEA-COMP:9863"/>
        <dbReference type="Rhea" id="RHEA-COMP:11604"/>
        <dbReference type="ChEBI" id="CHEBI:15378"/>
        <dbReference type="ChEBI" id="CHEBI:29999"/>
        <dbReference type="ChEBI" id="CHEBI:30616"/>
        <dbReference type="ChEBI" id="CHEBI:83421"/>
        <dbReference type="ChEBI" id="CHEBI:456216"/>
        <dbReference type="EC" id="2.7.11.25"/>
    </reaction>
</comment>
<dbReference type="SMART" id="SM00220">
    <property type="entry name" value="S_TKc"/>
    <property type="match status" value="1"/>
</dbReference>
<comment type="similarity">
    <text evidence="14">Belongs to the protein kinase superfamily.</text>
</comment>
<dbReference type="Proteomes" id="UP001293593">
    <property type="component" value="Unassembled WGS sequence"/>
</dbReference>
<keyword evidence="5" id="KW-0808">Transferase</keyword>
<evidence type="ECO:0000256" key="8">
    <source>
        <dbReference type="ARBA" id="ARBA00022777"/>
    </source>
</evidence>
<dbReference type="SUPFAM" id="SSF56112">
    <property type="entry name" value="Protein kinase-like (PK-like)"/>
    <property type="match status" value="1"/>
</dbReference>
<dbReference type="EMBL" id="JAWXYG010000001">
    <property type="protein sequence ID" value="KAK4286280.1"/>
    <property type="molecule type" value="Genomic_DNA"/>
</dbReference>
<evidence type="ECO:0000256" key="1">
    <source>
        <dbReference type="ARBA" id="ARBA00004123"/>
    </source>
</evidence>
<evidence type="ECO:0000256" key="13">
    <source>
        <dbReference type="PROSITE-ProRule" id="PRU10141"/>
    </source>
</evidence>
<organism evidence="16 17">
    <name type="scientific">Acacia crassicarpa</name>
    <name type="common">northern wattle</name>
    <dbReference type="NCBI Taxonomy" id="499986"/>
    <lineage>
        <taxon>Eukaryota</taxon>
        <taxon>Viridiplantae</taxon>
        <taxon>Streptophyta</taxon>
        <taxon>Embryophyta</taxon>
        <taxon>Tracheophyta</taxon>
        <taxon>Spermatophyta</taxon>
        <taxon>Magnoliopsida</taxon>
        <taxon>eudicotyledons</taxon>
        <taxon>Gunneridae</taxon>
        <taxon>Pentapetalae</taxon>
        <taxon>rosids</taxon>
        <taxon>fabids</taxon>
        <taxon>Fabales</taxon>
        <taxon>Fabaceae</taxon>
        <taxon>Caesalpinioideae</taxon>
        <taxon>mimosoid clade</taxon>
        <taxon>Acacieae</taxon>
        <taxon>Acacia</taxon>
    </lineage>
</organism>
<evidence type="ECO:0000256" key="4">
    <source>
        <dbReference type="ARBA" id="ARBA00022553"/>
    </source>
</evidence>
<protein>
    <recommendedName>
        <fullName evidence="2">mitogen-activated protein kinase kinase kinase</fullName>
        <ecNumber evidence="2">2.7.11.25</ecNumber>
    </recommendedName>
</protein>
<keyword evidence="6" id="KW-0938">Abscisic acid signaling pathway</keyword>
<dbReference type="GO" id="GO:0009738">
    <property type="term" value="P:abscisic acid-activated signaling pathway"/>
    <property type="evidence" value="ECO:0007669"/>
    <property type="project" value="UniProtKB-KW"/>
</dbReference>